<sequence>MDGDASAKTFDSGANSAIRNTEGSDSIHESSHQTAPVGEKTQGTGTSVFSKDGAIGSQFTAAGAIGGAADQIGGPFSKDGAIGKNFNADGAIGGTVQQTLGKSQSET</sequence>
<dbReference type="Proteomes" id="UP001285354">
    <property type="component" value="Unassembled WGS sequence"/>
</dbReference>
<comment type="caution">
    <text evidence="2">The sequence shown here is derived from an EMBL/GenBank/DDBJ whole genome shotgun (WGS) entry which is preliminary data.</text>
</comment>
<gene>
    <name evidence="2" type="ORF">QTJ16_000562</name>
</gene>
<evidence type="ECO:0000313" key="2">
    <source>
        <dbReference type="EMBL" id="KAK2629742.1"/>
    </source>
</evidence>
<dbReference type="EMBL" id="JAUBYV010000001">
    <property type="protein sequence ID" value="KAK2629742.1"/>
    <property type="molecule type" value="Genomic_DNA"/>
</dbReference>
<organism evidence="2 3">
    <name type="scientific">Diplocarpon rosae</name>
    <dbReference type="NCBI Taxonomy" id="946125"/>
    <lineage>
        <taxon>Eukaryota</taxon>
        <taxon>Fungi</taxon>
        <taxon>Dikarya</taxon>
        <taxon>Ascomycota</taxon>
        <taxon>Pezizomycotina</taxon>
        <taxon>Leotiomycetes</taxon>
        <taxon>Helotiales</taxon>
        <taxon>Drepanopezizaceae</taxon>
        <taxon>Diplocarpon</taxon>
    </lineage>
</organism>
<reference evidence="2" key="1">
    <citation type="submission" date="2023-06" db="EMBL/GenBank/DDBJ databases">
        <title>Draft genome of Marssonina rosae.</title>
        <authorList>
            <person name="Cheng Q."/>
        </authorList>
    </citation>
    <scope>NUCLEOTIDE SEQUENCE</scope>
    <source>
        <strain evidence="2">R4</strain>
    </source>
</reference>
<dbReference type="AlphaFoldDB" id="A0AAD9T662"/>
<feature type="region of interest" description="Disordered" evidence="1">
    <location>
        <begin position="1"/>
        <end position="49"/>
    </location>
</feature>
<keyword evidence="3" id="KW-1185">Reference proteome</keyword>
<feature type="compositionally biased region" description="Polar residues" evidence="1">
    <location>
        <begin position="95"/>
        <end position="107"/>
    </location>
</feature>
<proteinExistence type="predicted"/>
<accession>A0AAD9T662</accession>
<protein>
    <submittedName>
        <fullName evidence="2">Uncharacterized protein</fullName>
    </submittedName>
</protein>
<evidence type="ECO:0000256" key="1">
    <source>
        <dbReference type="SAM" id="MobiDB-lite"/>
    </source>
</evidence>
<feature type="compositionally biased region" description="Polar residues" evidence="1">
    <location>
        <begin position="12"/>
        <end position="24"/>
    </location>
</feature>
<feature type="region of interest" description="Disordered" evidence="1">
    <location>
        <begin position="67"/>
        <end position="107"/>
    </location>
</feature>
<evidence type="ECO:0000313" key="3">
    <source>
        <dbReference type="Proteomes" id="UP001285354"/>
    </source>
</evidence>
<name>A0AAD9T662_9HELO</name>